<name>A0A2M8LHE6_9BACT</name>
<feature type="region of interest" description="Disordered" evidence="14">
    <location>
        <begin position="37"/>
        <end position="64"/>
    </location>
</feature>
<evidence type="ECO:0000313" key="17">
    <source>
        <dbReference type="Proteomes" id="UP000231436"/>
    </source>
</evidence>
<dbReference type="Pfam" id="PF18073">
    <property type="entry name" value="Zn_ribbon_LapB"/>
    <property type="match status" value="1"/>
</dbReference>
<evidence type="ECO:0000256" key="12">
    <source>
        <dbReference type="NCBIfam" id="TIGR00416"/>
    </source>
</evidence>
<dbReference type="SUPFAM" id="SSF52540">
    <property type="entry name" value="P-loop containing nucleoside triphosphate hydrolases"/>
    <property type="match status" value="1"/>
</dbReference>
<evidence type="ECO:0000256" key="8">
    <source>
        <dbReference type="ARBA" id="ARBA00023016"/>
    </source>
</evidence>
<keyword evidence="1 11" id="KW-0479">Metal-binding</keyword>
<dbReference type="GO" id="GO:0008270">
    <property type="term" value="F:zinc ion binding"/>
    <property type="evidence" value="ECO:0007669"/>
    <property type="project" value="UniProtKB-KW"/>
</dbReference>
<sequence length="437" mass="46987">MFVCTHCDSQYSKWSGKCLECQKWGTLIEEGGVVQKNGSPLSSVKAKPAQSKPLRDVARQNETDRISTHDPEIDRVLGGGIVKGSLVLLSGEPGIGKSTMVAAMAGSIKGDVLYISGEESPTQLSARFERLSKDISAVNFLEPFPVETLVATIEKEKPILVVVDSVQTLTSSELDSTAGTPTLVRYATSLLLDLAKRTDISILLVGQVTKDGTVAGPKTLEHLVDVVMNLEGDPVHSYRLLRATKNRFGATDEIGVFEMTEKGLLAVENPSERFLAERSTTPGSVIAATVEGSRVFLVEVQALVETAFYGTPVRRASGFDQNRLQMLVAILSKRAGMKLGDKDVYINVIGGMSLNEPASDLAICSAIVGAFKNHADPEATVYIGEVGLGGEIRSAPLTERRLIEASRLGIARAVIPAKAKVKKIEIELKQVENIKDL</sequence>
<evidence type="ECO:0000256" key="5">
    <source>
        <dbReference type="ARBA" id="ARBA00022801"/>
    </source>
</evidence>
<dbReference type="Pfam" id="PF13481">
    <property type="entry name" value="AAA_25"/>
    <property type="match status" value="1"/>
</dbReference>
<dbReference type="PANTHER" id="PTHR32472:SF10">
    <property type="entry name" value="DNA REPAIR PROTEIN RADA-LIKE PROTEIN"/>
    <property type="match status" value="1"/>
</dbReference>
<feature type="short sequence motif" description="RadA KNRFG motif" evidence="11">
    <location>
        <begin position="245"/>
        <end position="249"/>
    </location>
</feature>
<dbReference type="HAMAP" id="MF_01498">
    <property type="entry name" value="RadA_bact"/>
    <property type="match status" value="1"/>
</dbReference>
<keyword evidence="4 13" id="KW-0863">Zinc-finger</keyword>
<evidence type="ECO:0000256" key="11">
    <source>
        <dbReference type="HAMAP-Rule" id="MF_01498"/>
    </source>
</evidence>
<dbReference type="NCBIfam" id="TIGR00416">
    <property type="entry name" value="sms"/>
    <property type="match status" value="1"/>
</dbReference>
<feature type="domain" description="RecA family profile 1" evidence="15">
    <location>
        <begin position="62"/>
        <end position="208"/>
    </location>
</feature>
<gene>
    <name evidence="11" type="primary">radA</name>
    <name evidence="16" type="ORF">COV05_02570</name>
</gene>
<feature type="compositionally biased region" description="Basic and acidic residues" evidence="14">
    <location>
        <begin position="53"/>
        <end position="64"/>
    </location>
</feature>
<keyword evidence="2 11" id="KW-0547">Nucleotide-binding</keyword>
<comment type="function">
    <text evidence="11">Plays a role in repairing double-strand DNA breaks, probably involving stabilizing or processing branched DNA or blocked replication forks.</text>
</comment>
<keyword evidence="3 11" id="KW-0227">DNA damage</keyword>
<evidence type="ECO:0000256" key="13">
    <source>
        <dbReference type="RuleBase" id="RU003555"/>
    </source>
</evidence>
<keyword evidence="9 11" id="KW-0238">DNA-binding</keyword>
<dbReference type="Pfam" id="PF13541">
    <property type="entry name" value="ChlI"/>
    <property type="match status" value="1"/>
</dbReference>
<dbReference type="InterPro" id="IPR027417">
    <property type="entry name" value="P-loop_NTPase"/>
</dbReference>
<comment type="similarity">
    <text evidence="11 13">Belongs to the RecA family. RadA subfamily.</text>
</comment>
<dbReference type="GO" id="GO:0003684">
    <property type="term" value="F:damaged DNA binding"/>
    <property type="evidence" value="ECO:0007669"/>
    <property type="project" value="InterPro"/>
</dbReference>
<reference evidence="17" key="1">
    <citation type="submission" date="2017-09" db="EMBL/GenBank/DDBJ databases">
        <title>Depth-based differentiation of microbial function through sediment-hosted aquifers and enrichment of novel symbionts in the deep terrestrial subsurface.</title>
        <authorList>
            <person name="Probst A.J."/>
            <person name="Ladd B."/>
            <person name="Jarett J.K."/>
            <person name="Geller-Mcgrath D.E."/>
            <person name="Sieber C.M.K."/>
            <person name="Emerson J.B."/>
            <person name="Anantharaman K."/>
            <person name="Thomas B.C."/>
            <person name="Malmstrom R."/>
            <person name="Stieglmeier M."/>
            <person name="Klingl A."/>
            <person name="Woyke T."/>
            <person name="Ryan C.M."/>
            <person name="Banfield J.F."/>
        </authorList>
    </citation>
    <scope>NUCLEOTIDE SEQUENCE [LARGE SCALE GENOMIC DNA]</scope>
</reference>
<evidence type="ECO:0000256" key="6">
    <source>
        <dbReference type="ARBA" id="ARBA00022833"/>
    </source>
</evidence>
<evidence type="ECO:0000256" key="1">
    <source>
        <dbReference type="ARBA" id="ARBA00022723"/>
    </source>
</evidence>
<dbReference type="InterPro" id="IPR014721">
    <property type="entry name" value="Ribsml_uS5_D2-typ_fold_subgr"/>
</dbReference>
<evidence type="ECO:0000256" key="14">
    <source>
        <dbReference type="SAM" id="MobiDB-lite"/>
    </source>
</evidence>
<comment type="domain">
    <text evidence="11">The middle region has homology to RecA with ATPase motifs including the RadA KNRFG motif, while the C-terminus is homologous to Lon protease.</text>
</comment>
<dbReference type="GO" id="GO:0005524">
    <property type="term" value="F:ATP binding"/>
    <property type="evidence" value="ECO:0007669"/>
    <property type="project" value="UniProtKB-UniRule"/>
</dbReference>
<dbReference type="Gene3D" id="3.30.230.10">
    <property type="match status" value="1"/>
</dbReference>
<organism evidence="16 17">
    <name type="scientific">Candidatus Uhrbacteria bacterium CG10_big_fil_rev_8_21_14_0_10_48_16</name>
    <dbReference type="NCBI Taxonomy" id="1975038"/>
    <lineage>
        <taxon>Bacteria</taxon>
        <taxon>Candidatus Uhriibacteriota</taxon>
    </lineage>
</organism>
<dbReference type="EMBL" id="PFEU01000010">
    <property type="protein sequence ID" value="PJE76826.1"/>
    <property type="molecule type" value="Genomic_DNA"/>
</dbReference>
<keyword evidence="7 11" id="KW-0067">ATP-binding</keyword>
<dbReference type="GO" id="GO:0005829">
    <property type="term" value="C:cytosol"/>
    <property type="evidence" value="ECO:0007669"/>
    <property type="project" value="TreeGrafter"/>
</dbReference>
<keyword evidence="6 13" id="KW-0862">Zinc</keyword>
<comment type="caution">
    <text evidence="16">The sequence shown here is derived from an EMBL/GenBank/DDBJ whole genome shotgun (WGS) entry which is preliminary data.</text>
</comment>
<dbReference type="Proteomes" id="UP000231436">
    <property type="component" value="Unassembled WGS sequence"/>
</dbReference>
<dbReference type="GO" id="GO:0000725">
    <property type="term" value="P:recombinational repair"/>
    <property type="evidence" value="ECO:0007669"/>
    <property type="project" value="UniProtKB-UniRule"/>
</dbReference>
<dbReference type="PROSITE" id="PS50162">
    <property type="entry name" value="RECA_2"/>
    <property type="match status" value="1"/>
</dbReference>
<keyword evidence="8 11" id="KW-0346">Stress response</keyword>
<feature type="binding site" evidence="11">
    <location>
        <begin position="91"/>
        <end position="98"/>
    </location>
    <ligand>
        <name>ATP</name>
        <dbReference type="ChEBI" id="CHEBI:30616"/>
    </ligand>
</feature>
<dbReference type="InterPro" id="IPR041166">
    <property type="entry name" value="Rubredoxin_2"/>
</dbReference>
<dbReference type="PANTHER" id="PTHR32472">
    <property type="entry name" value="DNA REPAIR PROTEIN RADA"/>
    <property type="match status" value="1"/>
</dbReference>
<dbReference type="InterPro" id="IPR020588">
    <property type="entry name" value="RecA_ATP-bd"/>
</dbReference>
<evidence type="ECO:0000256" key="2">
    <source>
        <dbReference type="ARBA" id="ARBA00022741"/>
    </source>
</evidence>
<protein>
    <recommendedName>
        <fullName evidence="11 12">DNA repair protein RadA</fullName>
    </recommendedName>
</protein>
<dbReference type="InterPro" id="IPR020568">
    <property type="entry name" value="Ribosomal_Su5_D2-typ_SF"/>
</dbReference>
<evidence type="ECO:0000313" key="16">
    <source>
        <dbReference type="EMBL" id="PJE76826.1"/>
    </source>
</evidence>
<keyword evidence="5" id="KW-0378">Hydrolase</keyword>
<dbReference type="PRINTS" id="PR01874">
    <property type="entry name" value="DNAREPAIRADA"/>
</dbReference>
<dbReference type="GO" id="GO:0140664">
    <property type="term" value="F:ATP-dependent DNA damage sensor activity"/>
    <property type="evidence" value="ECO:0007669"/>
    <property type="project" value="InterPro"/>
</dbReference>
<evidence type="ECO:0000256" key="4">
    <source>
        <dbReference type="ARBA" id="ARBA00022771"/>
    </source>
</evidence>
<evidence type="ECO:0000259" key="15">
    <source>
        <dbReference type="PROSITE" id="PS50162"/>
    </source>
</evidence>
<dbReference type="GO" id="GO:0016787">
    <property type="term" value="F:hydrolase activity"/>
    <property type="evidence" value="ECO:0007669"/>
    <property type="project" value="UniProtKB-KW"/>
</dbReference>
<evidence type="ECO:0000256" key="9">
    <source>
        <dbReference type="ARBA" id="ARBA00023125"/>
    </source>
</evidence>
<evidence type="ECO:0000256" key="7">
    <source>
        <dbReference type="ARBA" id="ARBA00022840"/>
    </source>
</evidence>
<evidence type="ECO:0000256" key="10">
    <source>
        <dbReference type="ARBA" id="ARBA00023204"/>
    </source>
</evidence>
<evidence type="ECO:0000256" key="3">
    <source>
        <dbReference type="ARBA" id="ARBA00022763"/>
    </source>
</evidence>
<dbReference type="SUPFAM" id="SSF54211">
    <property type="entry name" value="Ribosomal protein S5 domain 2-like"/>
    <property type="match status" value="1"/>
</dbReference>
<dbReference type="AlphaFoldDB" id="A0A2M8LHE6"/>
<dbReference type="InterPro" id="IPR003593">
    <property type="entry name" value="AAA+_ATPase"/>
</dbReference>
<accession>A0A2M8LHE6</accession>
<feature type="region of interest" description="Lon-protease-like" evidence="11">
    <location>
        <begin position="343"/>
        <end position="437"/>
    </location>
</feature>
<comment type="function">
    <text evidence="13">DNA-dependent ATPase involved in processing of recombination intermediates, plays a role in repairing DNA breaks. Stimulates the branch migration of RecA-mediated strand transfer reactions, allowing the 3' invading strand to extend heteroduplex DNA faster. Binds ssDNA in the presence of ADP but not other nucleotides, has ATPase activity that is stimulated by ssDNA and various branched DNA structures, but inhibited by SSB. Does not have RecA's homology-searching function.</text>
</comment>
<proteinExistence type="inferred from homology"/>
<keyword evidence="10 11" id="KW-0234">DNA repair</keyword>
<dbReference type="InterPro" id="IPR004504">
    <property type="entry name" value="DNA_repair_RadA"/>
</dbReference>
<dbReference type="Gene3D" id="3.40.50.300">
    <property type="entry name" value="P-loop containing nucleotide triphosphate hydrolases"/>
    <property type="match status" value="1"/>
</dbReference>
<dbReference type="SMART" id="SM00382">
    <property type="entry name" value="AAA"/>
    <property type="match status" value="1"/>
</dbReference>